<protein>
    <submittedName>
        <fullName evidence="1">Uncharacterized protein</fullName>
    </submittedName>
</protein>
<name>A0A448DJM9_PSEFL</name>
<proteinExistence type="predicted"/>
<sequence>MDREKEQFQRDLLDFGWRMKAGKAVLATGQLASTEWAEPHS</sequence>
<dbReference type="EMBL" id="LR134318">
    <property type="protein sequence ID" value="VEF07000.1"/>
    <property type="molecule type" value="Genomic_DNA"/>
</dbReference>
<dbReference type="AlphaFoldDB" id="A0A448DJM9"/>
<evidence type="ECO:0000313" key="2">
    <source>
        <dbReference type="Proteomes" id="UP000281909"/>
    </source>
</evidence>
<gene>
    <name evidence="1" type="ORF">NCTC9428_00291</name>
</gene>
<reference evidence="1 2" key="1">
    <citation type="submission" date="2018-12" db="EMBL/GenBank/DDBJ databases">
        <authorList>
            <consortium name="Pathogen Informatics"/>
        </authorList>
    </citation>
    <scope>NUCLEOTIDE SEQUENCE [LARGE SCALE GENOMIC DNA]</scope>
    <source>
        <strain evidence="1 2">NCTC9428</strain>
    </source>
</reference>
<accession>A0A448DJM9</accession>
<evidence type="ECO:0000313" key="1">
    <source>
        <dbReference type="EMBL" id="VEF07000.1"/>
    </source>
</evidence>
<dbReference type="Proteomes" id="UP000281909">
    <property type="component" value="Chromosome"/>
</dbReference>
<organism evidence="1 2">
    <name type="scientific">Pseudomonas fluorescens</name>
    <dbReference type="NCBI Taxonomy" id="294"/>
    <lineage>
        <taxon>Bacteria</taxon>
        <taxon>Pseudomonadati</taxon>
        <taxon>Pseudomonadota</taxon>
        <taxon>Gammaproteobacteria</taxon>
        <taxon>Pseudomonadales</taxon>
        <taxon>Pseudomonadaceae</taxon>
        <taxon>Pseudomonas</taxon>
    </lineage>
</organism>